<dbReference type="Pfam" id="PF01420">
    <property type="entry name" value="Methylase_S"/>
    <property type="match status" value="1"/>
</dbReference>
<dbReference type="Proteomes" id="UP000016630">
    <property type="component" value="Unassembled WGS sequence"/>
</dbReference>
<dbReference type="InterPro" id="IPR044946">
    <property type="entry name" value="Restrct_endonuc_typeI_TRD_sf"/>
</dbReference>
<dbReference type="RefSeq" id="WP_021665008.1">
    <property type="nucleotide sequence ID" value="NZ_KI259117.1"/>
</dbReference>
<dbReference type="PATRIC" id="fig|1227271.3.peg.227"/>
<dbReference type="HOGENOM" id="CLU_091653_2_0_10"/>
<dbReference type="InterPro" id="IPR000055">
    <property type="entry name" value="Restrct_endonuc_typeI_TRD"/>
</dbReference>
<feature type="non-terminal residue" evidence="5">
    <location>
        <position position="1"/>
    </location>
</feature>
<gene>
    <name evidence="5" type="ORF">HMPREF1555_00249</name>
</gene>
<evidence type="ECO:0000256" key="3">
    <source>
        <dbReference type="ARBA" id="ARBA00023125"/>
    </source>
</evidence>
<protein>
    <recommendedName>
        <fullName evidence="4">Type I restriction modification DNA specificity domain-containing protein</fullName>
    </recommendedName>
</protein>
<accession>A0A0E2LTL2</accession>
<dbReference type="GO" id="GO:0003677">
    <property type="term" value="F:DNA binding"/>
    <property type="evidence" value="ECO:0007669"/>
    <property type="project" value="UniProtKB-KW"/>
</dbReference>
<evidence type="ECO:0000313" key="5">
    <source>
        <dbReference type="EMBL" id="ERJ68645.1"/>
    </source>
</evidence>
<evidence type="ECO:0000313" key="6">
    <source>
        <dbReference type="Proteomes" id="UP000016630"/>
    </source>
</evidence>
<dbReference type="Gene3D" id="3.90.220.20">
    <property type="entry name" value="DNA methylase specificity domains"/>
    <property type="match status" value="1"/>
</dbReference>
<evidence type="ECO:0000256" key="2">
    <source>
        <dbReference type="ARBA" id="ARBA00022747"/>
    </source>
</evidence>
<sequence>GGGGGKMKPFFMEDILYIANGVRLTKADMTIGNRPFVGASEVCNGITEFVGNANASIDKEVLGVNYNGSVGFSFYHPYEVLFSDDVKRVRWKNENANNKYTLLYLSTAIAQQRSKYAYGYKFNAQRMKRQIIMLPSQADGTLDYAYMEQTMRVMEYDVLKTYLNRVNKTENE</sequence>
<reference evidence="5 6" key="1">
    <citation type="submission" date="2013-06" db="EMBL/GenBank/DDBJ databases">
        <authorList>
            <person name="Weinstock G."/>
            <person name="Sodergren E."/>
            <person name="Lobos E.A."/>
            <person name="Fulton L."/>
            <person name="Fulton R."/>
            <person name="Courtney L."/>
            <person name="Fronick C."/>
            <person name="O'Laughlin M."/>
            <person name="Godfrey J."/>
            <person name="Wilson R.M."/>
            <person name="Miner T."/>
            <person name="Farmer C."/>
            <person name="Delehaunty K."/>
            <person name="Cordes M."/>
            <person name="Minx P."/>
            <person name="Tomlinson C."/>
            <person name="Chen J."/>
            <person name="Wollam A."/>
            <person name="Pepin K.H."/>
            <person name="Bhonagiri V."/>
            <person name="Zhang X."/>
            <person name="Warren W."/>
            <person name="Mitreva M."/>
            <person name="Mardis E.R."/>
            <person name="Wilson R.K."/>
        </authorList>
    </citation>
    <scope>NUCLEOTIDE SEQUENCE [LARGE SCALE GENOMIC DNA]</scope>
    <source>
        <strain evidence="5 6">F0570</strain>
    </source>
</reference>
<evidence type="ECO:0000259" key="4">
    <source>
        <dbReference type="Pfam" id="PF01420"/>
    </source>
</evidence>
<dbReference type="SUPFAM" id="SSF116734">
    <property type="entry name" value="DNA methylase specificity domain"/>
    <property type="match status" value="1"/>
</dbReference>
<dbReference type="EMBL" id="AWUW01000018">
    <property type="protein sequence ID" value="ERJ68645.1"/>
    <property type="molecule type" value="Genomic_DNA"/>
</dbReference>
<dbReference type="GO" id="GO:0009307">
    <property type="term" value="P:DNA restriction-modification system"/>
    <property type="evidence" value="ECO:0007669"/>
    <property type="project" value="UniProtKB-KW"/>
</dbReference>
<comment type="similarity">
    <text evidence="1">Belongs to the type-I restriction system S methylase family.</text>
</comment>
<feature type="domain" description="Type I restriction modification DNA specificity" evidence="4">
    <location>
        <begin position="7"/>
        <end position="151"/>
    </location>
</feature>
<organism evidence="5 6">
    <name type="scientific">Porphyromonas gingivalis F0570</name>
    <dbReference type="NCBI Taxonomy" id="1227271"/>
    <lineage>
        <taxon>Bacteria</taxon>
        <taxon>Pseudomonadati</taxon>
        <taxon>Bacteroidota</taxon>
        <taxon>Bacteroidia</taxon>
        <taxon>Bacteroidales</taxon>
        <taxon>Porphyromonadaceae</taxon>
        <taxon>Porphyromonas</taxon>
    </lineage>
</organism>
<keyword evidence="3" id="KW-0238">DNA-binding</keyword>
<comment type="caution">
    <text evidence="5">The sequence shown here is derived from an EMBL/GenBank/DDBJ whole genome shotgun (WGS) entry which is preliminary data.</text>
</comment>
<keyword evidence="2" id="KW-0680">Restriction system</keyword>
<dbReference type="AlphaFoldDB" id="A0A0E2LTL2"/>
<name>A0A0E2LTL2_PORGN</name>
<proteinExistence type="inferred from homology"/>
<evidence type="ECO:0000256" key="1">
    <source>
        <dbReference type="ARBA" id="ARBA00010923"/>
    </source>
</evidence>